<feature type="signal peptide" evidence="6">
    <location>
        <begin position="1"/>
        <end position="19"/>
    </location>
</feature>
<keyword evidence="2 5" id="KW-0812">Transmembrane</keyword>
<evidence type="ECO:0000313" key="8">
    <source>
        <dbReference type="EMBL" id="KAL3390210.1"/>
    </source>
</evidence>
<keyword evidence="6" id="KW-0732">Signal</keyword>
<feature type="transmembrane region" description="Helical" evidence="5">
    <location>
        <begin position="273"/>
        <end position="295"/>
    </location>
</feature>
<feature type="chain" id="PRO_5044881603" description="Neurotransmitter-gated ion-channel ligand-binding domain-containing protein" evidence="6">
    <location>
        <begin position="20"/>
        <end position="427"/>
    </location>
</feature>
<evidence type="ECO:0000256" key="6">
    <source>
        <dbReference type="SAM" id="SignalP"/>
    </source>
</evidence>
<keyword evidence="3 5" id="KW-1133">Transmembrane helix</keyword>
<feature type="transmembrane region" description="Helical" evidence="5">
    <location>
        <begin position="307"/>
        <end position="326"/>
    </location>
</feature>
<dbReference type="SUPFAM" id="SSF90112">
    <property type="entry name" value="Neurotransmitter-gated ion-channel transmembrane pore"/>
    <property type="match status" value="1"/>
</dbReference>
<evidence type="ECO:0000259" key="7">
    <source>
        <dbReference type="Pfam" id="PF02931"/>
    </source>
</evidence>
<keyword evidence="4 5" id="KW-0472">Membrane</keyword>
<accession>A0ABD2WBZ2</accession>
<evidence type="ECO:0000256" key="1">
    <source>
        <dbReference type="ARBA" id="ARBA00004141"/>
    </source>
</evidence>
<dbReference type="InterPro" id="IPR006202">
    <property type="entry name" value="Neur_chan_lig-bd"/>
</dbReference>
<gene>
    <name evidence="8" type="ORF">TKK_015011</name>
</gene>
<name>A0ABD2WBZ2_9HYME</name>
<dbReference type="GO" id="GO:0016020">
    <property type="term" value="C:membrane"/>
    <property type="evidence" value="ECO:0007669"/>
    <property type="project" value="UniProtKB-SubCell"/>
</dbReference>
<proteinExistence type="predicted"/>
<comment type="subcellular location">
    <subcellularLocation>
        <location evidence="1">Membrane</location>
        <topology evidence="1">Multi-pass membrane protein</topology>
    </subcellularLocation>
</comment>
<evidence type="ECO:0000313" key="9">
    <source>
        <dbReference type="Proteomes" id="UP001627154"/>
    </source>
</evidence>
<reference evidence="8 9" key="1">
    <citation type="journal article" date="2024" name="bioRxiv">
        <title>A reference genome for Trichogramma kaykai: A tiny desert-dwelling parasitoid wasp with competing sex-ratio distorters.</title>
        <authorList>
            <person name="Culotta J."/>
            <person name="Lindsey A.R."/>
        </authorList>
    </citation>
    <scope>NUCLEOTIDE SEQUENCE [LARGE SCALE GENOMIC DNA]</scope>
    <source>
        <strain evidence="8 9">KSX58</strain>
    </source>
</reference>
<feature type="transmembrane region" description="Helical" evidence="5">
    <location>
        <begin position="247"/>
        <end position="266"/>
    </location>
</feature>
<evidence type="ECO:0000256" key="5">
    <source>
        <dbReference type="SAM" id="Phobius"/>
    </source>
</evidence>
<dbReference type="InterPro" id="IPR036734">
    <property type="entry name" value="Neur_chan_lig-bd_sf"/>
</dbReference>
<dbReference type="Gene3D" id="2.70.170.10">
    <property type="entry name" value="Neurotransmitter-gated ion-channel ligand-binding domain"/>
    <property type="match status" value="1"/>
</dbReference>
<dbReference type="Gene3D" id="1.20.58.390">
    <property type="entry name" value="Neurotransmitter-gated ion-channel transmembrane domain"/>
    <property type="match status" value="1"/>
</dbReference>
<dbReference type="AlphaFoldDB" id="A0ABD2WBZ2"/>
<dbReference type="PRINTS" id="PR00252">
    <property type="entry name" value="NRIONCHANNEL"/>
</dbReference>
<dbReference type="FunFam" id="2.70.170.10:FF:000028">
    <property type="entry name" value="AcetylCholine Receptor"/>
    <property type="match status" value="1"/>
</dbReference>
<dbReference type="InterPro" id="IPR036719">
    <property type="entry name" value="Neuro-gated_channel_TM_sf"/>
</dbReference>
<feature type="transmembrane region" description="Helical" evidence="5">
    <location>
        <begin position="391"/>
        <end position="412"/>
    </location>
</feature>
<evidence type="ECO:0000256" key="4">
    <source>
        <dbReference type="ARBA" id="ARBA00023136"/>
    </source>
</evidence>
<dbReference type="InterPro" id="IPR038050">
    <property type="entry name" value="Neuro_actylchol_rec"/>
</dbReference>
<organism evidence="8 9">
    <name type="scientific">Trichogramma kaykai</name>
    <dbReference type="NCBI Taxonomy" id="54128"/>
    <lineage>
        <taxon>Eukaryota</taxon>
        <taxon>Metazoa</taxon>
        <taxon>Ecdysozoa</taxon>
        <taxon>Arthropoda</taxon>
        <taxon>Hexapoda</taxon>
        <taxon>Insecta</taxon>
        <taxon>Pterygota</taxon>
        <taxon>Neoptera</taxon>
        <taxon>Endopterygota</taxon>
        <taxon>Hymenoptera</taxon>
        <taxon>Apocrita</taxon>
        <taxon>Proctotrupomorpha</taxon>
        <taxon>Chalcidoidea</taxon>
        <taxon>Trichogrammatidae</taxon>
        <taxon>Trichogramma</taxon>
    </lineage>
</organism>
<keyword evidence="9" id="KW-1185">Reference proteome</keyword>
<feature type="domain" description="Neurotransmitter-gated ion-channel ligand-binding" evidence="7">
    <location>
        <begin position="38"/>
        <end position="241"/>
    </location>
</feature>
<comment type="caution">
    <text evidence="8">The sequence shown here is derived from an EMBL/GenBank/DDBJ whole genome shotgun (WGS) entry which is preliminary data.</text>
</comment>
<dbReference type="CDD" id="cd18989">
    <property type="entry name" value="LGIC_ECD_cation"/>
    <property type="match status" value="1"/>
</dbReference>
<dbReference type="InterPro" id="IPR006201">
    <property type="entry name" value="Neur_channel"/>
</dbReference>
<protein>
    <recommendedName>
        <fullName evidence="7">Neurotransmitter-gated ion-channel ligand-binding domain-containing protein</fullName>
    </recommendedName>
</protein>
<dbReference type="Proteomes" id="UP001627154">
    <property type="component" value="Unassembled WGS sequence"/>
</dbReference>
<evidence type="ECO:0000256" key="3">
    <source>
        <dbReference type="ARBA" id="ARBA00022989"/>
    </source>
</evidence>
<dbReference type="PANTHER" id="PTHR18945">
    <property type="entry name" value="NEUROTRANSMITTER GATED ION CHANNEL"/>
    <property type="match status" value="1"/>
</dbReference>
<evidence type="ECO:0000256" key="2">
    <source>
        <dbReference type="ARBA" id="ARBA00022692"/>
    </source>
</evidence>
<sequence>MRRLPMLIVSFVACTSVVAENSSDKTCNILSDKWPSLQLKRHLFCEYDKAVRPVANKSASISIQVELRPKFMEFYSSKSQFILHTWVELLWRDEHLNWNPEEFEGVEWIQLKSEELWLPDLSLYNSGDLSVRQTGIPPTICTLWHMGQVECSPSIKYTSQCETDYTFWPYDLQNCTITMGSWMYSGELVDFDFGYTPISMKGFVANKWWAVTNYTTARESPQFGTNNTYPQLSVSFRLQRHSDVLRAVYVTPLIVLAALTLALFWLDSRSTERLMLASITFICHLLCIYSLHWLMPSNGLKLPHVLLFYRDSMIITTFAIVLTTLLRKLQSTRGIPAPIWIESSVSFVANNPAGRWLLLEDELPGNSKVTGSDDREPIEAMPIKIDNWRRLALIIDWLALLASTFTYLLLFISRIPKSEYEKSLTSL</sequence>
<dbReference type="SUPFAM" id="SSF63712">
    <property type="entry name" value="Nicotinic receptor ligand binding domain-like"/>
    <property type="match status" value="1"/>
</dbReference>
<dbReference type="EMBL" id="JBJJXI010000121">
    <property type="protein sequence ID" value="KAL3390210.1"/>
    <property type="molecule type" value="Genomic_DNA"/>
</dbReference>
<dbReference type="Pfam" id="PF02931">
    <property type="entry name" value="Neur_chan_LBD"/>
    <property type="match status" value="1"/>
</dbReference>